<dbReference type="STRING" id="1610489.SAMN06295981_2010"/>
<keyword evidence="2" id="KW-0472">Membrane</keyword>
<feature type="transmembrane region" description="Helical" evidence="2">
    <location>
        <begin position="167"/>
        <end position="185"/>
    </location>
</feature>
<feature type="domain" description="CAAX prenyl protease 2/Lysostaphin resistance protein A-like" evidence="3">
    <location>
        <begin position="172"/>
        <end position="267"/>
    </location>
</feature>
<feature type="transmembrane region" description="Helical" evidence="2">
    <location>
        <begin position="233"/>
        <end position="252"/>
    </location>
</feature>
<dbReference type="Proteomes" id="UP000193309">
    <property type="component" value="Unassembled WGS sequence"/>
</dbReference>
<evidence type="ECO:0000313" key="4">
    <source>
        <dbReference type="EMBL" id="SMG32745.1"/>
    </source>
</evidence>
<feature type="transmembrane region" description="Helical" evidence="2">
    <location>
        <begin position="205"/>
        <end position="221"/>
    </location>
</feature>
<dbReference type="Pfam" id="PF02517">
    <property type="entry name" value="Rce1-like"/>
    <property type="match status" value="1"/>
</dbReference>
<dbReference type="GO" id="GO:0004175">
    <property type="term" value="F:endopeptidase activity"/>
    <property type="evidence" value="ECO:0007669"/>
    <property type="project" value="UniProtKB-ARBA"/>
</dbReference>
<keyword evidence="2" id="KW-0812">Transmembrane</keyword>
<evidence type="ECO:0000256" key="2">
    <source>
        <dbReference type="SAM" id="Phobius"/>
    </source>
</evidence>
<protein>
    <recommendedName>
        <fullName evidence="3">CAAX prenyl protease 2/Lysostaphin resistance protein A-like domain-containing protein</fullName>
    </recommendedName>
</protein>
<proteinExistence type="predicted"/>
<dbReference type="GO" id="GO:0080120">
    <property type="term" value="P:CAAX-box protein maturation"/>
    <property type="evidence" value="ECO:0007669"/>
    <property type="project" value="UniProtKB-ARBA"/>
</dbReference>
<sequence>MTRVMISGDRNRDHGGSDGPRGPITSADMDNNREHNAPLLPVTWWGVLIRIVVGTVLMFAANLARVPLHEWAQERWSGEEAQMAAASVIFLLTPLLVVMGAWAWMRWVEGASISVSGLTRWQTLLPGFLGGLGLVGVAVGAAWILLAALQTGPAEVPTLDWRDVEQAPLGLLLVLLFVRAVLLQGLPEELIYRGWFFHVTRHRPWLTLAWTTVAFTLIHLVSSGGQQSLSEHVWYLIMPFGMAMLGGAAVLWRGSVWWAVGTHGGMHICLAVGSAVHPIELGQVAWAAIGVAQALVAAVILGLWQRQRAPHGAP</sequence>
<keyword evidence="2" id="KW-1133">Transmembrane helix</keyword>
<dbReference type="EMBL" id="FXAR01000007">
    <property type="protein sequence ID" value="SMG32745.1"/>
    <property type="molecule type" value="Genomic_DNA"/>
</dbReference>
<name>A0A1X7JWV9_9CORY</name>
<feature type="region of interest" description="Disordered" evidence="1">
    <location>
        <begin position="1"/>
        <end position="30"/>
    </location>
</feature>
<keyword evidence="5" id="KW-1185">Reference proteome</keyword>
<accession>A0A1X7JWV9</accession>
<gene>
    <name evidence="4" type="ORF">SAMN06295981_2010</name>
</gene>
<feature type="transmembrane region" description="Helical" evidence="2">
    <location>
        <begin position="284"/>
        <end position="304"/>
    </location>
</feature>
<evidence type="ECO:0000259" key="3">
    <source>
        <dbReference type="Pfam" id="PF02517"/>
    </source>
</evidence>
<feature type="transmembrane region" description="Helical" evidence="2">
    <location>
        <begin position="42"/>
        <end position="63"/>
    </location>
</feature>
<dbReference type="AlphaFoldDB" id="A0A1X7JWV9"/>
<dbReference type="InterPro" id="IPR003675">
    <property type="entry name" value="Rce1/LyrA-like_dom"/>
</dbReference>
<feature type="transmembrane region" description="Helical" evidence="2">
    <location>
        <begin position="124"/>
        <end position="146"/>
    </location>
</feature>
<evidence type="ECO:0000313" key="5">
    <source>
        <dbReference type="Proteomes" id="UP000193309"/>
    </source>
</evidence>
<organism evidence="4 5">
    <name type="scientific">Corynebacterium pollutisoli</name>
    <dbReference type="NCBI Taxonomy" id="1610489"/>
    <lineage>
        <taxon>Bacteria</taxon>
        <taxon>Bacillati</taxon>
        <taxon>Actinomycetota</taxon>
        <taxon>Actinomycetes</taxon>
        <taxon>Mycobacteriales</taxon>
        <taxon>Corynebacteriaceae</taxon>
        <taxon>Corynebacterium</taxon>
    </lineage>
</organism>
<reference evidence="5" key="1">
    <citation type="submission" date="2017-04" db="EMBL/GenBank/DDBJ databases">
        <authorList>
            <person name="Varghese N."/>
            <person name="Submissions S."/>
        </authorList>
    </citation>
    <scope>NUCLEOTIDE SEQUENCE [LARGE SCALE GENOMIC DNA]</scope>
    <source>
        <strain evidence="5">VDS</strain>
    </source>
</reference>
<evidence type="ECO:0000256" key="1">
    <source>
        <dbReference type="SAM" id="MobiDB-lite"/>
    </source>
</evidence>
<feature type="transmembrane region" description="Helical" evidence="2">
    <location>
        <begin position="84"/>
        <end position="104"/>
    </location>
</feature>